<feature type="transmembrane region" description="Helical" evidence="1">
    <location>
        <begin position="21"/>
        <end position="41"/>
    </location>
</feature>
<keyword evidence="1" id="KW-0472">Membrane</keyword>
<protein>
    <submittedName>
        <fullName evidence="2">Uncharacterized protein</fullName>
    </submittedName>
</protein>
<keyword evidence="1" id="KW-1133">Transmembrane helix</keyword>
<dbReference type="AlphaFoldDB" id="A0A6A6Q924"/>
<proteinExistence type="predicted"/>
<keyword evidence="1" id="KW-0812">Transmembrane</keyword>
<name>A0A6A6Q924_9PEZI</name>
<dbReference type="EMBL" id="MU004203">
    <property type="protein sequence ID" value="KAF2488504.1"/>
    <property type="molecule type" value="Genomic_DNA"/>
</dbReference>
<evidence type="ECO:0000256" key="1">
    <source>
        <dbReference type="SAM" id="Phobius"/>
    </source>
</evidence>
<evidence type="ECO:0000313" key="2">
    <source>
        <dbReference type="EMBL" id="KAF2488504.1"/>
    </source>
</evidence>
<keyword evidence="3" id="KW-1185">Reference proteome</keyword>
<reference evidence="2" key="1">
    <citation type="journal article" date="2020" name="Stud. Mycol.">
        <title>101 Dothideomycetes genomes: a test case for predicting lifestyles and emergence of pathogens.</title>
        <authorList>
            <person name="Haridas S."/>
            <person name="Albert R."/>
            <person name="Binder M."/>
            <person name="Bloem J."/>
            <person name="Labutti K."/>
            <person name="Salamov A."/>
            <person name="Andreopoulos B."/>
            <person name="Baker S."/>
            <person name="Barry K."/>
            <person name="Bills G."/>
            <person name="Bluhm B."/>
            <person name="Cannon C."/>
            <person name="Castanera R."/>
            <person name="Culley D."/>
            <person name="Daum C."/>
            <person name="Ezra D."/>
            <person name="Gonzalez J."/>
            <person name="Henrissat B."/>
            <person name="Kuo A."/>
            <person name="Liang C."/>
            <person name="Lipzen A."/>
            <person name="Lutzoni F."/>
            <person name="Magnuson J."/>
            <person name="Mondo S."/>
            <person name="Nolan M."/>
            <person name="Ohm R."/>
            <person name="Pangilinan J."/>
            <person name="Park H.-J."/>
            <person name="Ramirez L."/>
            <person name="Alfaro M."/>
            <person name="Sun H."/>
            <person name="Tritt A."/>
            <person name="Yoshinaga Y."/>
            <person name="Zwiers L.-H."/>
            <person name="Turgeon B."/>
            <person name="Goodwin S."/>
            <person name="Spatafora J."/>
            <person name="Crous P."/>
            <person name="Grigoriev I."/>
        </authorList>
    </citation>
    <scope>NUCLEOTIDE SEQUENCE</scope>
    <source>
        <strain evidence="2">CBS 269.34</strain>
    </source>
</reference>
<accession>A0A6A6Q924</accession>
<dbReference type="Proteomes" id="UP000799750">
    <property type="component" value="Unassembled WGS sequence"/>
</dbReference>
<sequence>MPISRDPQKIRMKKENAAPRFAFIGDSGGTANIAFVIVVFLPSCLLCCHHSMGLISVQCFSMPASSYLSEYWAYANVPVDTMNFETSVDTYFTYYT</sequence>
<evidence type="ECO:0000313" key="3">
    <source>
        <dbReference type="Proteomes" id="UP000799750"/>
    </source>
</evidence>
<gene>
    <name evidence="2" type="ORF">BU16DRAFT_228538</name>
</gene>
<organism evidence="2 3">
    <name type="scientific">Lophium mytilinum</name>
    <dbReference type="NCBI Taxonomy" id="390894"/>
    <lineage>
        <taxon>Eukaryota</taxon>
        <taxon>Fungi</taxon>
        <taxon>Dikarya</taxon>
        <taxon>Ascomycota</taxon>
        <taxon>Pezizomycotina</taxon>
        <taxon>Dothideomycetes</taxon>
        <taxon>Pleosporomycetidae</taxon>
        <taxon>Mytilinidiales</taxon>
        <taxon>Mytilinidiaceae</taxon>
        <taxon>Lophium</taxon>
    </lineage>
</organism>